<keyword evidence="3" id="KW-1185">Reference proteome</keyword>
<dbReference type="RefSeq" id="WP_248345917.1">
    <property type="nucleotide sequence ID" value="NZ_AP025592.1"/>
</dbReference>
<proteinExistence type="predicted"/>
<evidence type="ECO:0000313" key="3">
    <source>
        <dbReference type="Proteomes" id="UP001162734"/>
    </source>
</evidence>
<sequence>MATSRDANDPRDLMKGMRREAEREFEGSEAGDSGGVEHRGPEEQDGRPGERPPQPRVREGEEP</sequence>
<accession>A0ABN6N9B8</accession>
<organism evidence="2 3">
    <name type="scientific">Anaeromyxobacter paludicola</name>
    <dbReference type="NCBI Taxonomy" id="2918171"/>
    <lineage>
        <taxon>Bacteria</taxon>
        <taxon>Pseudomonadati</taxon>
        <taxon>Myxococcota</taxon>
        <taxon>Myxococcia</taxon>
        <taxon>Myxococcales</taxon>
        <taxon>Cystobacterineae</taxon>
        <taxon>Anaeromyxobacteraceae</taxon>
        <taxon>Anaeromyxobacter</taxon>
    </lineage>
</organism>
<evidence type="ECO:0000256" key="1">
    <source>
        <dbReference type="SAM" id="MobiDB-lite"/>
    </source>
</evidence>
<dbReference type="Proteomes" id="UP001162734">
    <property type="component" value="Chromosome"/>
</dbReference>
<name>A0ABN6N9B8_9BACT</name>
<feature type="compositionally biased region" description="Basic and acidic residues" evidence="1">
    <location>
        <begin position="1"/>
        <end position="26"/>
    </location>
</feature>
<evidence type="ECO:0000313" key="2">
    <source>
        <dbReference type="EMBL" id="BDG08714.1"/>
    </source>
</evidence>
<dbReference type="EMBL" id="AP025592">
    <property type="protein sequence ID" value="BDG08714.1"/>
    <property type="molecule type" value="Genomic_DNA"/>
</dbReference>
<protein>
    <submittedName>
        <fullName evidence="2">Uncharacterized protein</fullName>
    </submittedName>
</protein>
<reference evidence="3" key="1">
    <citation type="journal article" date="2022" name="Int. J. Syst. Evol. Microbiol.">
        <title>Anaeromyxobacter oryzae sp. nov., Anaeromyxobacter diazotrophicus sp. nov. and Anaeromyxobacter paludicola sp. nov., isolated from paddy soils.</title>
        <authorList>
            <person name="Itoh H."/>
            <person name="Xu Z."/>
            <person name="Mise K."/>
            <person name="Masuda Y."/>
            <person name="Ushijima N."/>
            <person name="Hayakawa C."/>
            <person name="Shiratori Y."/>
            <person name="Senoo K."/>
        </authorList>
    </citation>
    <scope>NUCLEOTIDE SEQUENCE [LARGE SCALE GENOMIC DNA]</scope>
    <source>
        <strain evidence="3">Red630</strain>
    </source>
</reference>
<feature type="compositionally biased region" description="Basic and acidic residues" evidence="1">
    <location>
        <begin position="35"/>
        <end position="50"/>
    </location>
</feature>
<feature type="region of interest" description="Disordered" evidence="1">
    <location>
        <begin position="1"/>
        <end position="63"/>
    </location>
</feature>
<gene>
    <name evidence="2" type="ORF">AMPC_18270</name>
</gene>